<dbReference type="InterPro" id="IPR008967">
    <property type="entry name" value="p53-like_TF_DNA-bd_sf"/>
</dbReference>
<sequence>MLEDVMQSIDVKDLKKLSGKSCCPGMASIAIASSALNGIDTQLQGHDSGKAANISDECQDGSTDESSEVGDVEVARRGSPVSCCCGDNRGFNVRDTQRDDMTGVVVASGGRFPCLHIGLTGLRHNRRYFLALDFVEIGGNSGDGFTSYDFTEPYYAPRPNNLSGMQWMDSVLYFSLNSIANGGLQESGTTLKVGGEYEPTLRLLELRDDQWPSGSSAIRFPLRGTAFLVVSLSSEVRMSRTALASEFLLVRRSEMSRSRFPSQQPPQPTQQECFHSSPPSRSVFLESAATSPPAPQQPDWRRLLELRAGRAATANRLLRLTGATPKHHGLQALPPTPDPLSSSGAASVRTVYSKPVVHDHFSGGVWKSLPPQPAPQHPQQPVGTMPWHSSPTRQHNCLAPGAHLELGALLQGMHLNREALSSLIEQQSSLPQQQQQHQPRSSLFGFSGLGNGSLPTSEHRPSIPPFSPATSTSAAAHAIRECWSRSATPSSSTPSLLRFNYDLLPSGYVH</sequence>
<dbReference type="SUPFAM" id="SSF49417">
    <property type="entry name" value="p53-like transcription factors"/>
    <property type="match status" value="1"/>
</dbReference>
<dbReference type="GO" id="GO:0006357">
    <property type="term" value="P:regulation of transcription by RNA polymerase II"/>
    <property type="evidence" value="ECO:0007669"/>
    <property type="project" value="UniProtKB-ARBA"/>
</dbReference>
<feature type="compositionally biased region" description="Low complexity" evidence="1">
    <location>
        <begin position="426"/>
        <end position="446"/>
    </location>
</feature>
<dbReference type="GO" id="GO:0003700">
    <property type="term" value="F:DNA-binding transcription factor activity"/>
    <property type="evidence" value="ECO:0007669"/>
    <property type="project" value="InterPro"/>
</dbReference>
<feature type="region of interest" description="Disordered" evidence="1">
    <location>
        <begin position="258"/>
        <end position="297"/>
    </location>
</feature>
<dbReference type="EMBL" id="GBBM01005150">
    <property type="protein sequence ID" value="JAC30268.1"/>
    <property type="molecule type" value="mRNA"/>
</dbReference>
<feature type="region of interest" description="Disordered" evidence="1">
    <location>
        <begin position="371"/>
        <end position="392"/>
    </location>
</feature>
<organism evidence="2">
    <name type="scientific">Amblyomma triste</name>
    <name type="common">Neotropical tick</name>
    <dbReference type="NCBI Taxonomy" id="251400"/>
    <lineage>
        <taxon>Eukaryota</taxon>
        <taxon>Metazoa</taxon>
        <taxon>Ecdysozoa</taxon>
        <taxon>Arthropoda</taxon>
        <taxon>Chelicerata</taxon>
        <taxon>Arachnida</taxon>
        <taxon>Acari</taxon>
        <taxon>Parasitiformes</taxon>
        <taxon>Ixodida</taxon>
        <taxon>Ixodoidea</taxon>
        <taxon>Ixodidae</taxon>
        <taxon>Amblyomminae</taxon>
        <taxon>Amblyomma</taxon>
    </lineage>
</organism>
<name>A0A023GBH5_AMBTT</name>
<reference evidence="2" key="1">
    <citation type="submission" date="2014-03" db="EMBL/GenBank/DDBJ databases">
        <title>The sialotranscriptome of Amblyomma triste, Amblyomma parvum and Amblyomma cajennense ticks, uncovered by 454-based RNA-seq.</title>
        <authorList>
            <person name="Garcia G.R."/>
            <person name="Gardinassi L.G."/>
            <person name="Ribeiro J.M."/>
            <person name="Anatriello E."/>
            <person name="Ferreira B.R."/>
            <person name="Moreira H.N."/>
            <person name="Mafra C."/>
            <person name="Olegario M.M."/>
            <person name="Szabo P.J."/>
            <person name="Miranda-Santos I.K."/>
            <person name="Maruyama S.R."/>
        </authorList>
    </citation>
    <scope>NUCLEOTIDE SEQUENCE</scope>
    <source>
        <strain evidence="2">Mato Grasso do Sul</strain>
        <tissue evidence="2">Salivary glands</tissue>
    </source>
</reference>
<accession>A0A023GBH5</accession>
<feature type="region of interest" description="Disordered" evidence="1">
    <location>
        <begin position="325"/>
        <end position="345"/>
    </location>
</feature>
<proteinExistence type="evidence at transcript level"/>
<feature type="non-terminal residue" evidence="2">
    <location>
        <position position="510"/>
    </location>
</feature>
<evidence type="ECO:0000313" key="2">
    <source>
        <dbReference type="EMBL" id="JAC30268.1"/>
    </source>
</evidence>
<evidence type="ECO:0000256" key="1">
    <source>
        <dbReference type="SAM" id="MobiDB-lite"/>
    </source>
</evidence>
<feature type="region of interest" description="Disordered" evidence="1">
    <location>
        <begin position="426"/>
        <end position="471"/>
    </location>
</feature>
<dbReference type="AlphaFoldDB" id="A0A023GBH5"/>
<protein>
    <submittedName>
        <fullName evidence="2">Putative tbx2</fullName>
    </submittedName>
</protein>